<gene>
    <name evidence="2" type="ORF">B7R22_15665</name>
</gene>
<keyword evidence="1" id="KW-0812">Transmembrane</keyword>
<feature type="transmembrane region" description="Helical" evidence="1">
    <location>
        <begin position="74"/>
        <end position="101"/>
    </location>
</feature>
<proteinExistence type="predicted"/>
<feature type="transmembrane region" description="Helical" evidence="1">
    <location>
        <begin position="113"/>
        <end position="132"/>
    </location>
</feature>
<evidence type="ECO:0000256" key="1">
    <source>
        <dbReference type="SAM" id="Phobius"/>
    </source>
</evidence>
<feature type="transmembrane region" description="Helical" evidence="1">
    <location>
        <begin position="224"/>
        <end position="242"/>
    </location>
</feature>
<sequence>MPPTDPDQSAEPGQAAGETEHWLRSRGLPSFVSPRRLTSLLVARTAPFITLLSCVDLAGWLLDHTKVSLDSGAPAAGVAVLAVTGLGLIVLLLTPVAAFLCSGAWLRSFPRGMTVAGWMILAYYVAVAPWLAGHPPAAGSSPLEGTGALLGTARSAITAGLSLAATGLGLGSLASWSLRSAVRQLSALGELTTRALPLLMLVVVVSFFSRTLWEVTNAMSTERLAGVVAFFVVLGLIFIVPVTRRETVGLENTGPPLSRLEYLNVTTVLVLAQGFQVAVFSGPVCLFLTALGQIAFSGAVLDVWLGPGREQLEVAGIRLPVDAALVKTAVFLSCVSSLNFLISATTTASYRSAFYDPLFEDARQALEVRAGQLAPAGRKTGTEIVVEWE</sequence>
<evidence type="ECO:0000313" key="3">
    <source>
        <dbReference type="Proteomes" id="UP000256541"/>
    </source>
</evidence>
<dbReference type="EMBL" id="NBXB01000041">
    <property type="protein sequence ID" value="RFA12551.1"/>
    <property type="molecule type" value="Genomic_DNA"/>
</dbReference>
<feature type="transmembrane region" description="Helical" evidence="1">
    <location>
        <begin position="195"/>
        <end position="212"/>
    </location>
</feature>
<accession>A0A3E0VS68</accession>
<comment type="caution">
    <text evidence="2">The sequence shown here is derived from an EMBL/GenBank/DDBJ whole genome shotgun (WGS) entry which is preliminary data.</text>
</comment>
<feature type="transmembrane region" description="Helical" evidence="1">
    <location>
        <begin position="152"/>
        <end position="174"/>
    </location>
</feature>
<feature type="transmembrane region" description="Helical" evidence="1">
    <location>
        <begin position="286"/>
        <end position="305"/>
    </location>
</feature>
<keyword evidence="1" id="KW-1133">Transmembrane helix</keyword>
<evidence type="ECO:0000313" key="2">
    <source>
        <dbReference type="EMBL" id="RFA12551.1"/>
    </source>
</evidence>
<dbReference type="OrthoDB" id="5125480at2"/>
<evidence type="ECO:0008006" key="4">
    <source>
        <dbReference type="Google" id="ProtNLM"/>
    </source>
</evidence>
<organism evidence="2 3">
    <name type="scientific">Subtercola boreus</name>
    <dbReference type="NCBI Taxonomy" id="120213"/>
    <lineage>
        <taxon>Bacteria</taxon>
        <taxon>Bacillati</taxon>
        <taxon>Actinomycetota</taxon>
        <taxon>Actinomycetes</taxon>
        <taxon>Micrococcales</taxon>
        <taxon>Microbacteriaceae</taxon>
        <taxon>Subtercola</taxon>
    </lineage>
</organism>
<feature type="transmembrane region" description="Helical" evidence="1">
    <location>
        <begin position="41"/>
        <end position="62"/>
    </location>
</feature>
<dbReference type="AlphaFoldDB" id="A0A3E0VS68"/>
<dbReference type="RefSeq" id="WP_116412643.1">
    <property type="nucleotide sequence ID" value="NZ_NBXB01000041.1"/>
</dbReference>
<reference evidence="2 3" key="1">
    <citation type="submission" date="2017-04" db="EMBL/GenBank/DDBJ databases">
        <title>Comparative genome analysis of Subtercola boreus.</title>
        <authorList>
            <person name="Cho Y.-J."/>
            <person name="Cho A."/>
            <person name="Kim O.-S."/>
            <person name="Lee J.-I."/>
        </authorList>
    </citation>
    <scope>NUCLEOTIDE SEQUENCE [LARGE SCALE GENOMIC DNA]</scope>
    <source>
        <strain evidence="2 3">P27479</strain>
    </source>
</reference>
<name>A0A3E0VS68_9MICO</name>
<protein>
    <recommendedName>
        <fullName evidence="4">Integral membrane protein</fullName>
    </recommendedName>
</protein>
<keyword evidence="1" id="KW-0472">Membrane</keyword>
<dbReference type="Proteomes" id="UP000256541">
    <property type="component" value="Unassembled WGS sequence"/>
</dbReference>